<gene>
    <name evidence="2" type="ORF">METZ01_LOCUS123830</name>
</gene>
<proteinExistence type="predicted"/>
<sequence length="95" mass="10157">MVAAVVREFREETGLVAVCGPVIGWVEQMSAEHHFVIVDFQVTVLDDGPPVPGSDADEAAWFPLAEVGAMELADGLGAFLAEYELVPDFLLPLDG</sequence>
<dbReference type="SUPFAM" id="SSF55811">
    <property type="entry name" value="Nudix"/>
    <property type="match status" value="1"/>
</dbReference>
<dbReference type="InterPro" id="IPR015797">
    <property type="entry name" value="NUDIX_hydrolase-like_dom_sf"/>
</dbReference>
<dbReference type="Gene3D" id="3.90.79.10">
    <property type="entry name" value="Nucleoside Triphosphate Pyrophosphohydrolase"/>
    <property type="match status" value="1"/>
</dbReference>
<dbReference type="Pfam" id="PF00293">
    <property type="entry name" value="NUDIX"/>
    <property type="match status" value="1"/>
</dbReference>
<accession>A0A381Y1J8</accession>
<organism evidence="2">
    <name type="scientific">marine metagenome</name>
    <dbReference type="NCBI Taxonomy" id="408172"/>
    <lineage>
        <taxon>unclassified sequences</taxon>
        <taxon>metagenomes</taxon>
        <taxon>ecological metagenomes</taxon>
    </lineage>
</organism>
<reference evidence="2" key="1">
    <citation type="submission" date="2018-05" db="EMBL/GenBank/DDBJ databases">
        <authorList>
            <person name="Lanie J.A."/>
            <person name="Ng W.-L."/>
            <person name="Kazmierczak K.M."/>
            <person name="Andrzejewski T.M."/>
            <person name="Davidsen T.M."/>
            <person name="Wayne K.J."/>
            <person name="Tettelin H."/>
            <person name="Glass J.I."/>
            <person name="Rusch D."/>
            <person name="Podicherti R."/>
            <person name="Tsui H.-C.T."/>
            <person name="Winkler M.E."/>
        </authorList>
    </citation>
    <scope>NUCLEOTIDE SEQUENCE</scope>
</reference>
<protein>
    <recommendedName>
        <fullName evidence="1">Nudix hydrolase domain-containing protein</fullName>
    </recommendedName>
</protein>
<dbReference type="EMBL" id="UINC01017200">
    <property type="protein sequence ID" value="SVA70976.1"/>
    <property type="molecule type" value="Genomic_DNA"/>
</dbReference>
<dbReference type="AlphaFoldDB" id="A0A381Y1J8"/>
<dbReference type="InterPro" id="IPR000086">
    <property type="entry name" value="NUDIX_hydrolase_dom"/>
</dbReference>
<evidence type="ECO:0000313" key="2">
    <source>
        <dbReference type="EMBL" id="SVA70976.1"/>
    </source>
</evidence>
<evidence type="ECO:0000259" key="1">
    <source>
        <dbReference type="Pfam" id="PF00293"/>
    </source>
</evidence>
<name>A0A381Y1J8_9ZZZZ</name>
<feature type="domain" description="Nudix hydrolase" evidence="1">
    <location>
        <begin position="3"/>
        <end position="76"/>
    </location>
</feature>